<organism evidence="6 7">
    <name type="scientific">Cryobacterium breve</name>
    <dbReference type="NCBI Taxonomy" id="1259258"/>
    <lineage>
        <taxon>Bacteria</taxon>
        <taxon>Bacillati</taxon>
        <taxon>Actinomycetota</taxon>
        <taxon>Actinomycetes</taxon>
        <taxon>Micrococcales</taxon>
        <taxon>Microbacteriaceae</taxon>
        <taxon>Cryobacterium</taxon>
    </lineage>
</organism>
<dbReference type="EMBL" id="CP075584">
    <property type="protein sequence ID" value="WBM79778.1"/>
    <property type="molecule type" value="Genomic_DNA"/>
</dbReference>
<dbReference type="InterPro" id="IPR027417">
    <property type="entry name" value="P-loop_NTPase"/>
</dbReference>
<evidence type="ECO:0000259" key="5">
    <source>
        <dbReference type="Pfam" id="PF00005"/>
    </source>
</evidence>
<keyword evidence="7" id="KW-1185">Reference proteome</keyword>
<sequence length="465" mass="47204">MVEGPFAYPELTARENVYYSARLHGLDRRAAQAATTDALTALGLTGYAVRRAGRLSTGNRQRVGLAAALVHAPTVIMLDEPTGALDPRGVLVLRELLRSAARDRNAAVLVSSHHLDEVSRMADTVTVLHGGRIVGTLSPGTADLERQFFALVLAADEDADGASRGAPAGSAPVAVAPVAVAPTHGTPTPDASDKGTRAPGPAMTTRQGLFAGARDFEALKFRRALTVRAVSALLCLALPALAAVLTVAATNGADTPLAAKASVLLVGTGWSGYLGAVAMMLSVANPLGVGFVVSWCFGREFADASFGGLFALPVGRRQIAYAKFAVVLGWSAIACLGVLLGALAAGLCIGLGIPDPVSAGAIGGRALVGGLLAALLALPLAFVASAGRGPLAGVGALILLIVATQVITALGVGAWFPWAAPGLWLGLGGADAASDVTVLQLFLAVPVAALGVIATGEWWHRARVR</sequence>
<accession>A0ABY7NE01</accession>
<keyword evidence="4" id="KW-0472">Membrane</keyword>
<dbReference type="PANTHER" id="PTHR43335">
    <property type="entry name" value="ABC TRANSPORTER, ATP-BINDING PROTEIN"/>
    <property type="match status" value="1"/>
</dbReference>
<dbReference type="Pfam" id="PF12730">
    <property type="entry name" value="ABC2_membrane_4"/>
    <property type="match status" value="1"/>
</dbReference>
<feature type="transmembrane region" description="Helical" evidence="4">
    <location>
        <begin position="229"/>
        <end position="250"/>
    </location>
</feature>
<feature type="region of interest" description="Disordered" evidence="3">
    <location>
        <begin position="180"/>
        <end position="203"/>
    </location>
</feature>
<evidence type="ECO:0000313" key="6">
    <source>
        <dbReference type="EMBL" id="WBM79778.1"/>
    </source>
</evidence>
<evidence type="ECO:0000313" key="7">
    <source>
        <dbReference type="Proteomes" id="UP001212421"/>
    </source>
</evidence>
<dbReference type="Pfam" id="PF00005">
    <property type="entry name" value="ABC_tran"/>
    <property type="match status" value="1"/>
</dbReference>
<dbReference type="Gene3D" id="3.40.50.300">
    <property type="entry name" value="P-loop containing nucleotide triphosphate hydrolases"/>
    <property type="match status" value="1"/>
</dbReference>
<dbReference type="SUPFAM" id="SSF52540">
    <property type="entry name" value="P-loop containing nucleoside triphosphate hydrolases"/>
    <property type="match status" value="1"/>
</dbReference>
<dbReference type="PANTHER" id="PTHR43335:SF4">
    <property type="entry name" value="ABC TRANSPORTER, ATP-BINDING PROTEIN"/>
    <property type="match status" value="1"/>
</dbReference>
<feature type="transmembrane region" description="Helical" evidence="4">
    <location>
        <begin position="365"/>
        <end position="384"/>
    </location>
</feature>
<evidence type="ECO:0000256" key="1">
    <source>
        <dbReference type="ARBA" id="ARBA00005417"/>
    </source>
</evidence>
<feature type="transmembrane region" description="Helical" evidence="4">
    <location>
        <begin position="324"/>
        <end position="353"/>
    </location>
</feature>
<keyword evidence="4" id="KW-1133">Transmembrane helix</keyword>
<evidence type="ECO:0000256" key="4">
    <source>
        <dbReference type="SAM" id="Phobius"/>
    </source>
</evidence>
<protein>
    <submittedName>
        <fullName evidence="6">ABC transporter ATP-binding protein</fullName>
    </submittedName>
</protein>
<proteinExistence type="inferred from homology"/>
<keyword evidence="6" id="KW-0067">ATP-binding</keyword>
<keyword evidence="4" id="KW-0812">Transmembrane</keyword>
<feature type="transmembrane region" description="Helical" evidence="4">
    <location>
        <begin position="396"/>
        <end position="418"/>
    </location>
</feature>
<feature type="domain" description="ABC transporter" evidence="5">
    <location>
        <begin position="7"/>
        <end position="82"/>
    </location>
</feature>
<keyword evidence="6" id="KW-0547">Nucleotide-binding</keyword>
<comment type="similarity">
    <text evidence="1">Belongs to the ABC transporter superfamily.</text>
</comment>
<evidence type="ECO:0000256" key="2">
    <source>
        <dbReference type="ARBA" id="ARBA00022448"/>
    </source>
</evidence>
<dbReference type="Proteomes" id="UP001212421">
    <property type="component" value="Chromosome"/>
</dbReference>
<feature type="transmembrane region" description="Helical" evidence="4">
    <location>
        <begin position="270"/>
        <end position="297"/>
    </location>
</feature>
<name>A0ABY7NE01_9MICO</name>
<dbReference type="GO" id="GO:0005524">
    <property type="term" value="F:ATP binding"/>
    <property type="evidence" value="ECO:0007669"/>
    <property type="project" value="UniProtKB-KW"/>
</dbReference>
<gene>
    <name evidence="6" type="ORF">KIV56_16495</name>
</gene>
<keyword evidence="2" id="KW-0813">Transport</keyword>
<reference evidence="6 7" key="1">
    <citation type="submission" date="2021-05" db="EMBL/GenBank/DDBJ databases">
        <authorList>
            <person name="Kumar R."/>
            <person name="Kumar A."/>
            <person name="Mukhia S."/>
        </authorList>
    </citation>
    <scope>NUCLEOTIDE SEQUENCE [LARGE SCALE GENOMIC DNA]</scope>
    <source>
        <strain evidence="6 7">ERMR7:08</strain>
    </source>
</reference>
<evidence type="ECO:0000256" key="3">
    <source>
        <dbReference type="SAM" id="MobiDB-lite"/>
    </source>
</evidence>
<dbReference type="RefSeq" id="WP_281534395.1">
    <property type="nucleotide sequence ID" value="NZ_CP075584.1"/>
</dbReference>
<dbReference type="InterPro" id="IPR003439">
    <property type="entry name" value="ABC_transporter-like_ATP-bd"/>
</dbReference>
<feature type="transmembrane region" description="Helical" evidence="4">
    <location>
        <begin position="438"/>
        <end position="459"/>
    </location>
</feature>